<dbReference type="InterPro" id="IPR019382">
    <property type="entry name" value="eIF3l"/>
</dbReference>
<dbReference type="PANTHER" id="PTHR13242:SF0">
    <property type="entry name" value="EUKARYOTIC TRANSLATION INITIATION FACTOR 3 SUBUNIT L"/>
    <property type="match status" value="1"/>
</dbReference>
<dbReference type="AlphaFoldDB" id="A0A835YSE4"/>
<comment type="subunit">
    <text evidence="4">Component of the eukaryotic translation initiation factor 3 (eIF-3) complex.</text>
</comment>
<dbReference type="PANTHER" id="PTHR13242">
    <property type="entry name" value="EUKARYOTIC TRANSLATION INITIATION FACTOR 3"/>
    <property type="match status" value="1"/>
</dbReference>
<dbReference type="Proteomes" id="UP000664859">
    <property type="component" value="Unassembled WGS sequence"/>
</dbReference>
<evidence type="ECO:0000256" key="4">
    <source>
        <dbReference type="HAMAP-Rule" id="MF_03011"/>
    </source>
</evidence>
<keyword evidence="3 4" id="KW-0648">Protein biosynthesis</keyword>
<comment type="function">
    <text evidence="4">Component of the eukaryotic translation initiation factor 3 (eIF-3) complex, which is involved in protein synthesis of a specialized repertoire of mRNAs and, together with other initiation factors, stimulates binding of mRNA and methionyl-tRNAi to the 40S ribosome. The eIF-3 complex specifically targets and initiates translation of a subset of mRNAs involved in cell proliferation.</text>
</comment>
<dbReference type="GO" id="GO:0005852">
    <property type="term" value="C:eukaryotic translation initiation factor 3 complex"/>
    <property type="evidence" value="ECO:0007669"/>
    <property type="project" value="UniProtKB-UniRule"/>
</dbReference>
<dbReference type="GO" id="GO:0016282">
    <property type="term" value="C:eukaryotic 43S preinitiation complex"/>
    <property type="evidence" value="ECO:0007669"/>
    <property type="project" value="UniProtKB-UniRule"/>
</dbReference>
<gene>
    <name evidence="5" type="ORF">JKP88DRAFT_270495</name>
</gene>
<keyword evidence="2 4" id="KW-0396">Initiation factor</keyword>
<name>A0A835YSE4_9STRA</name>
<dbReference type="EMBL" id="JAFCMP010000513">
    <property type="protein sequence ID" value="KAG5178745.1"/>
    <property type="molecule type" value="Genomic_DNA"/>
</dbReference>
<dbReference type="GO" id="GO:0033290">
    <property type="term" value="C:eukaryotic 48S preinitiation complex"/>
    <property type="evidence" value="ECO:0007669"/>
    <property type="project" value="UniProtKB-UniRule"/>
</dbReference>
<dbReference type="OrthoDB" id="15082at2759"/>
<evidence type="ECO:0000256" key="2">
    <source>
        <dbReference type="ARBA" id="ARBA00022540"/>
    </source>
</evidence>
<proteinExistence type="inferred from homology"/>
<evidence type="ECO:0000313" key="5">
    <source>
        <dbReference type="EMBL" id="KAG5178745.1"/>
    </source>
</evidence>
<evidence type="ECO:0000313" key="6">
    <source>
        <dbReference type="Proteomes" id="UP000664859"/>
    </source>
</evidence>
<evidence type="ECO:0000256" key="1">
    <source>
        <dbReference type="ARBA" id="ARBA00022490"/>
    </source>
</evidence>
<dbReference type="GO" id="GO:0003743">
    <property type="term" value="F:translation initiation factor activity"/>
    <property type="evidence" value="ECO:0007669"/>
    <property type="project" value="UniProtKB-UniRule"/>
</dbReference>
<dbReference type="HAMAP" id="MF_03011">
    <property type="entry name" value="eIF3l"/>
    <property type="match status" value="1"/>
</dbReference>
<reference evidence="5" key="1">
    <citation type="submission" date="2021-02" db="EMBL/GenBank/DDBJ databases">
        <title>First Annotated Genome of the Yellow-green Alga Tribonema minus.</title>
        <authorList>
            <person name="Mahan K.M."/>
        </authorList>
    </citation>
    <scope>NUCLEOTIDE SEQUENCE</scope>
    <source>
        <strain evidence="5">UTEX B ZZ1240</strain>
    </source>
</reference>
<protein>
    <recommendedName>
        <fullName evidence="4">Eukaryotic translation initiation factor 3 subunit L</fullName>
        <shortName evidence="4">eIF3l</shortName>
    </recommendedName>
</protein>
<keyword evidence="1 4" id="KW-0963">Cytoplasm</keyword>
<keyword evidence="6" id="KW-1185">Reference proteome</keyword>
<dbReference type="GO" id="GO:0001732">
    <property type="term" value="P:formation of cytoplasmic translation initiation complex"/>
    <property type="evidence" value="ECO:0007669"/>
    <property type="project" value="UniProtKB-UniRule"/>
</dbReference>
<organism evidence="5 6">
    <name type="scientific">Tribonema minus</name>
    <dbReference type="NCBI Taxonomy" id="303371"/>
    <lineage>
        <taxon>Eukaryota</taxon>
        <taxon>Sar</taxon>
        <taxon>Stramenopiles</taxon>
        <taxon>Ochrophyta</taxon>
        <taxon>PX clade</taxon>
        <taxon>Xanthophyceae</taxon>
        <taxon>Tribonematales</taxon>
        <taxon>Tribonemataceae</taxon>
        <taxon>Tribonema</taxon>
    </lineage>
</organism>
<comment type="caution">
    <text evidence="5">The sequence shown here is derived from an EMBL/GenBank/DDBJ whole genome shotgun (WGS) entry which is preliminary data.</text>
</comment>
<comment type="subcellular location">
    <subcellularLocation>
        <location evidence="4">Cytoplasm</location>
    </subcellularLocation>
</comment>
<comment type="similarity">
    <text evidence="4">Belongs to the eIF-3 subunit L family.</text>
</comment>
<dbReference type="Pfam" id="PF10255">
    <property type="entry name" value="Paf67"/>
    <property type="match status" value="1"/>
</dbReference>
<sequence>MDGREEKPLDFDVVSAVKDFVFDLHDAMRRSLQLEELETLYTVTFRKLSDDYYKIGPWPAADVISNQCGEDQIFLQFYSEMRLRHMNVHLKITIHDRFEAWANYCRLFDVLLECRDTDFIITSTWAFDIINEFVYQDVWAVQNVVSYLHGLITKSNIGAIMEARRTGATAPKSPSQLHQMMGYYGLIGMSRLHCLMGDYHQCLSTLAPLDVTDRSDLFGSNMHAYVSLYMHMGLSFLMLKRYRDAARVLSEILVHISRAAKTGQLQKPGMEQIPKQSDKMMCLLAIASFLAPGPAADETILQTAQDSHRDRLLRMADGGDNAENAVRDLFQMGCPKFIVASVPDYSVVQNTSGACIQQQVQLFCHEMSQQLAFPKVRSYLKLYATISIAKMARFNGMSEADYLATLVSMKHKLTQLEWGMNSETSPLTGKLALALEFNYFVEDDTIVIDEQAQEKRYEKYFIAQISKCNDIVSQVSRISM</sequence>
<accession>A0A835YSE4</accession>
<evidence type="ECO:0000256" key="3">
    <source>
        <dbReference type="ARBA" id="ARBA00022917"/>
    </source>
</evidence>